<evidence type="ECO:0000256" key="1">
    <source>
        <dbReference type="SAM" id="SignalP"/>
    </source>
</evidence>
<evidence type="ECO:0000313" key="2">
    <source>
        <dbReference type="EMBL" id="KAJ6635467.1"/>
    </source>
</evidence>
<feature type="chain" id="PRO_5040426347" evidence="1">
    <location>
        <begin position="22"/>
        <end position="543"/>
    </location>
</feature>
<keyword evidence="1" id="KW-0732">Signal</keyword>
<reference evidence="2" key="1">
    <citation type="submission" date="2022-07" db="EMBL/GenBank/DDBJ databases">
        <authorList>
            <person name="Trinca V."/>
            <person name="Uliana J.V.C."/>
            <person name="Torres T.T."/>
            <person name="Ward R.J."/>
            <person name="Monesi N."/>
        </authorList>
    </citation>
    <scope>NUCLEOTIDE SEQUENCE</scope>
    <source>
        <strain evidence="2">HSMRA1968</strain>
        <tissue evidence="2">Whole embryos</tissue>
    </source>
</reference>
<dbReference type="PANTHER" id="PTHR31047:SF0">
    <property type="entry name" value="MEIOTICALLY UP-REGULATED GENE 157 PROTEIN"/>
    <property type="match status" value="1"/>
</dbReference>
<dbReference type="AlphaFoldDB" id="A0A9Q0MSF6"/>
<protein>
    <submittedName>
        <fullName evidence="2">Meiotically up-regulated gene 157 protein</fullName>
    </submittedName>
</protein>
<dbReference type="EMBL" id="WJQU01000004">
    <property type="protein sequence ID" value="KAJ6635467.1"/>
    <property type="molecule type" value="Genomic_DNA"/>
</dbReference>
<dbReference type="PIRSF" id="PIRSF028846">
    <property type="entry name" value="UCP028846"/>
    <property type="match status" value="1"/>
</dbReference>
<comment type="caution">
    <text evidence="2">The sequence shown here is derived from an EMBL/GenBank/DDBJ whole genome shotgun (WGS) entry which is preliminary data.</text>
</comment>
<dbReference type="InterPro" id="IPR008313">
    <property type="entry name" value="GH125"/>
</dbReference>
<dbReference type="SMART" id="SM01149">
    <property type="entry name" value="DUF1237"/>
    <property type="match status" value="1"/>
</dbReference>
<evidence type="ECO:0000313" key="3">
    <source>
        <dbReference type="Proteomes" id="UP001151699"/>
    </source>
</evidence>
<dbReference type="OrthoDB" id="7771656at2759"/>
<dbReference type="PANTHER" id="PTHR31047">
    <property type="entry name" value="MEIOTICALLY UP-REGULATED GENE 157 PROTEIN"/>
    <property type="match status" value="1"/>
</dbReference>
<dbReference type="GO" id="GO:0005975">
    <property type="term" value="P:carbohydrate metabolic process"/>
    <property type="evidence" value="ECO:0007669"/>
    <property type="project" value="InterPro"/>
</dbReference>
<organism evidence="2 3">
    <name type="scientific">Pseudolycoriella hygida</name>
    <dbReference type="NCBI Taxonomy" id="35572"/>
    <lineage>
        <taxon>Eukaryota</taxon>
        <taxon>Metazoa</taxon>
        <taxon>Ecdysozoa</taxon>
        <taxon>Arthropoda</taxon>
        <taxon>Hexapoda</taxon>
        <taxon>Insecta</taxon>
        <taxon>Pterygota</taxon>
        <taxon>Neoptera</taxon>
        <taxon>Endopterygota</taxon>
        <taxon>Diptera</taxon>
        <taxon>Nematocera</taxon>
        <taxon>Sciaroidea</taxon>
        <taxon>Sciaridae</taxon>
        <taxon>Pseudolycoriella</taxon>
    </lineage>
</organism>
<keyword evidence="3" id="KW-1185">Reference proteome</keyword>
<name>A0A9Q0MSF6_9DIPT</name>
<dbReference type="SUPFAM" id="SSF48208">
    <property type="entry name" value="Six-hairpin glycosidases"/>
    <property type="match status" value="1"/>
</dbReference>
<dbReference type="Gene3D" id="1.50.10.10">
    <property type="match status" value="1"/>
</dbReference>
<proteinExistence type="predicted"/>
<sequence length="543" mass="61286">MSSKSITTCVCIILLINLTSAVNEYATAKSTRNGTASVSRFRIGQSEVPDDRPAVEDRLFKSQTVEAVILNVGARIKDDTIRTIFANCLPSTLDTTVLFHRPSINDTIPYTYIITGDIKAMWLRDSTYQVNPYVPMAKDDAQLRQLILGVINTQAEMLKLYPWGNAYFPLKHWNSGIELKPSDWGKDDNVSPKYNDDEVFEAKYELDSLASFLYLSKYFYEETGNADFVNNLYWVDAVEIVLKSMREQQGGTIEVIENPPFKFTRPTVTQTETVNLYGIGNPVKRCGLIRSFFRPSDDSTILQYLIPSNAMAVVGLKGVANVLTSVGMYPDLSQKLRDLAVEVESAIGKYGIVSHPEFGRVYAYEVDCYGSHIFMDDANFPSLLSLPKFGFVEKDDEIYLNTRKYILSPEWNPYFFEGKYSGIGSPHTGLLKVWHMAQAMQGMTSNNETEIYNILWMLRNTTAGTGFMHEGYDVNNDDDFSRAWFAWANTVFGDFIIHLDKEHPHLLQGPPADPPVGNGSNEIGLHSNKMVLCLFFYLLIVIL</sequence>
<accession>A0A9Q0MSF6</accession>
<dbReference type="InterPro" id="IPR008928">
    <property type="entry name" value="6-hairpin_glycosidase_sf"/>
</dbReference>
<feature type="signal peptide" evidence="1">
    <location>
        <begin position="1"/>
        <end position="21"/>
    </location>
</feature>
<gene>
    <name evidence="2" type="primary">mug157</name>
    <name evidence="2" type="ORF">Bhyg_14053</name>
</gene>
<dbReference type="Proteomes" id="UP001151699">
    <property type="component" value="Chromosome C"/>
</dbReference>
<dbReference type="Pfam" id="PF06824">
    <property type="entry name" value="Glyco_hydro_125"/>
    <property type="match status" value="1"/>
</dbReference>
<dbReference type="InterPro" id="IPR012341">
    <property type="entry name" value="6hp_glycosidase-like_sf"/>
</dbReference>